<protein>
    <submittedName>
        <fullName evidence="1">Uncharacterized protein</fullName>
    </submittedName>
</protein>
<proteinExistence type="predicted"/>
<name>A0ABV5BUI3_9BACL</name>
<evidence type="ECO:0000313" key="2">
    <source>
        <dbReference type="Proteomes" id="UP001580430"/>
    </source>
</evidence>
<keyword evidence="2" id="KW-1185">Reference proteome</keyword>
<sequence>MFNSNTAEQIIDHITERIDTLNGVNKEVSRRLGHKDETVNAKTHELEDIRSWITANFF</sequence>
<gene>
    <name evidence="1" type="ORF">ACE5LO_00840</name>
</gene>
<organism evidence="1 2">
    <name type="scientific">Paenibacillus medicaginis</name>
    <dbReference type="NCBI Taxonomy" id="1470560"/>
    <lineage>
        <taxon>Bacteria</taxon>
        <taxon>Bacillati</taxon>
        <taxon>Bacillota</taxon>
        <taxon>Bacilli</taxon>
        <taxon>Bacillales</taxon>
        <taxon>Paenibacillaceae</taxon>
        <taxon>Paenibacillus</taxon>
    </lineage>
</organism>
<evidence type="ECO:0000313" key="1">
    <source>
        <dbReference type="EMBL" id="MFB5758927.1"/>
    </source>
</evidence>
<reference evidence="1 2" key="1">
    <citation type="submission" date="2024-09" db="EMBL/GenBank/DDBJ databases">
        <title>Paenibacillus zeirhizospherea sp. nov., isolated from surface of the maize (Zea mays) roots in a horticulture field, Hungary.</title>
        <authorList>
            <person name="Marton D."/>
            <person name="Farkas M."/>
            <person name="Bedics A."/>
            <person name="Toth E."/>
            <person name="Tancsics A."/>
            <person name="Boka K."/>
            <person name="Marati G."/>
            <person name="Kriszt B."/>
            <person name="Cserhati M."/>
        </authorList>
    </citation>
    <scope>NUCLEOTIDE SEQUENCE [LARGE SCALE GENOMIC DNA]</scope>
    <source>
        <strain evidence="1 2">JCM 18446</strain>
    </source>
</reference>
<dbReference type="RefSeq" id="WP_375518179.1">
    <property type="nucleotide sequence ID" value="NZ_JBHIRY010000001.1"/>
</dbReference>
<dbReference type="EMBL" id="JBHIRY010000001">
    <property type="protein sequence ID" value="MFB5758927.1"/>
    <property type="molecule type" value="Genomic_DNA"/>
</dbReference>
<dbReference type="Proteomes" id="UP001580430">
    <property type="component" value="Unassembled WGS sequence"/>
</dbReference>
<comment type="caution">
    <text evidence="1">The sequence shown here is derived from an EMBL/GenBank/DDBJ whole genome shotgun (WGS) entry which is preliminary data.</text>
</comment>
<accession>A0ABV5BUI3</accession>